<dbReference type="OrthoDB" id="6340082at2759"/>
<reference evidence="3" key="1">
    <citation type="journal article" date="2023" name="Genome Biol. Evol.">
        <title>Long-read-based Genome Assembly of Drosophila gunungcola Reveals Fewer Chemosensory Genes in Flower-breeding Species.</title>
        <authorList>
            <person name="Negi A."/>
            <person name="Liao B.Y."/>
            <person name="Yeh S.D."/>
        </authorList>
    </citation>
    <scope>NUCLEOTIDE SEQUENCE</scope>
    <source>
        <strain evidence="3">Sukarami</strain>
    </source>
</reference>
<dbReference type="AlphaFoldDB" id="A0A9Q0BSX2"/>
<dbReference type="CDD" id="cd00037">
    <property type="entry name" value="CLECT"/>
    <property type="match status" value="1"/>
</dbReference>
<comment type="caution">
    <text evidence="3">The sequence shown here is derived from an EMBL/GenBank/DDBJ whole genome shotgun (WGS) entry which is preliminary data.</text>
</comment>
<dbReference type="Proteomes" id="UP001059596">
    <property type="component" value="Unassembled WGS sequence"/>
</dbReference>
<dbReference type="InterPro" id="IPR001304">
    <property type="entry name" value="C-type_lectin-like"/>
</dbReference>
<keyword evidence="4" id="KW-1185">Reference proteome</keyword>
<dbReference type="PANTHER" id="PTHR22803">
    <property type="entry name" value="MANNOSE, PHOSPHOLIPASE, LECTIN RECEPTOR RELATED"/>
    <property type="match status" value="1"/>
</dbReference>
<dbReference type="SUPFAM" id="SSF56436">
    <property type="entry name" value="C-type lectin-like"/>
    <property type="match status" value="1"/>
</dbReference>
<evidence type="ECO:0000313" key="4">
    <source>
        <dbReference type="Proteomes" id="UP001059596"/>
    </source>
</evidence>
<dbReference type="InterPro" id="IPR016187">
    <property type="entry name" value="CTDL_fold"/>
</dbReference>
<dbReference type="Pfam" id="PF00059">
    <property type="entry name" value="Lectin_C"/>
    <property type="match status" value="1"/>
</dbReference>
<dbReference type="PROSITE" id="PS50041">
    <property type="entry name" value="C_TYPE_LECTIN_2"/>
    <property type="match status" value="1"/>
</dbReference>
<proteinExistence type="predicted"/>
<feature type="chain" id="PRO_5040161910" description="C-type lectin domain-containing protein" evidence="1">
    <location>
        <begin position="20"/>
        <end position="300"/>
    </location>
</feature>
<organism evidence="3 4">
    <name type="scientific">Drosophila gunungcola</name>
    <name type="common">fruit fly</name>
    <dbReference type="NCBI Taxonomy" id="103775"/>
    <lineage>
        <taxon>Eukaryota</taxon>
        <taxon>Metazoa</taxon>
        <taxon>Ecdysozoa</taxon>
        <taxon>Arthropoda</taxon>
        <taxon>Hexapoda</taxon>
        <taxon>Insecta</taxon>
        <taxon>Pterygota</taxon>
        <taxon>Neoptera</taxon>
        <taxon>Endopterygota</taxon>
        <taxon>Diptera</taxon>
        <taxon>Brachycera</taxon>
        <taxon>Muscomorpha</taxon>
        <taxon>Ephydroidea</taxon>
        <taxon>Drosophilidae</taxon>
        <taxon>Drosophila</taxon>
        <taxon>Sophophora</taxon>
    </lineage>
</organism>
<keyword evidence="1" id="KW-0732">Signal</keyword>
<feature type="signal peptide" evidence="1">
    <location>
        <begin position="1"/>
        <end position="19"/>
    </location>
</feature>
<evidence type="ECO:0000313" key="3">
    <source>
        <dbReference type="EMBL" id="KAI8042725.1"/>
    </source>
</evidence>
<dbReference type="EMBL" id="JAMKOV010000002">
    <property type="protein sequence ID" value="KAI8042725.1"/>
    <property type="molecule type" value="Genomic_DNA"/>
</dbReference>
<evidence type="ECO:0000256" key="1">
    <source>
        <dbReference type="SAM" id="SignalP"/>
    </source>
</evidence>
<accession>A0A9Q0BSX2</accession>
<gene>
    <name evidence="3" type="ORF">M5D96_004042</name>
</gene>
<protein>
    <recommendedName>
        <fullName evidence="2">C-type lectin domain-containing protein</fullName>
    </recommendedName>
</protein>
<name>A0A9Q0BSX2_9MUSC</name>
<sequence>MRHLIVLILLGISCNNVFARTLKQSEGLDLERRLLRLEARQLSDSDDVERRLLRLEIQLAAQQDEGMSNAIELAPNVYTIFPSRTEGEPPVEQTNFVEELKKVEQKLETDLGGQLAELSSKYDSLSEKLSNIEKQETNPFMPHTKAIVIECDQSEPIFSAYEKIGENNYYIEKIEKLDWPSAVDKCKELDGQLISLKSEKEWSAIKNHLDLEKSYWTDINDIEAEGEFVSNSSIDVGIDKDLLRFGKKKPFLKWNYQEPNNLNTENCVELRGGYNHEMNDINCFNKNYFICEEVSDTNKR</sequence>
<dbReference type="Gene3D" id="3.10.100.10">
    <property type="entry name" value="Mannose-Binding Protein A, subunit A"/>
    <property type="match status" value="1"/>
</dbReference>
<feature type="domain" description="C-type lectin" evidence="2">
    <location>
        <begin position="164"/>
        <end position="292"/>
    </location>
</feature>
<dbReference type="InterPro" id="IPR050111">
    <property type="entry name" value="C-type_lectin/snaclec_domain"/>
</dbReference>
<dbReference type="InterPro" id="IPR016186">
    <property type="entry name" value="C-type_lectin-like/link_sf"/>
</dbReference>
<dbReference type="SMART" id="SM00034">
    <property type="entry name" value="CLECT"/>
    <property type="match status" value="1"/>
</dbReference>
<evidence type="ECO:0000259" key="2">
    <source>
        <dbReference type="PROSITE" id="PS50041"/>
    </source>
</evidence>